<evidence type="ECO:0000313" key="2">
    <source>
        <dbReference type="EMBL" id="KAH7431154.1"/>
    </source>
</evidence>
<dbReference type="Gene3D" id="3.50.50.60">
    <property type="entry name" value="FAD/NAD(P)-binding domain"/>
    <property type="match status" value="1"/>
</dbReference>
<dbReference type="InterPro" id="IPR036188">
    <property type="entry name" value="FAD/NAD-bd_sf"/>
</dbReference>
<sequence length="579" mass="64042">MAARGQNISLVFPRVSLLPLGIGSSRKWLCRACMPSPSRTQKIMEGLSSGIEAGGAGGASSYAALKRVDVQWLQMRTQKSVTGPKPEVAVRNTGRCLEIASEPKVYDVIVCGGTLGIFVAAALSLKGFDVAVIEKGKLQGRVQDWNISRKELDELVKSGLLSYEDLQNVVSTEFNPNRCGFKGSLEVWVEDILNLGVSPFKLVEVIKTKFLKMGGVILEGSAVSKLKVFDDAVELLLDNNKTLYSRLVIDAMGNFSPIVQQIRCGQKPDGICLVVGTCARGFQKNSTSDILYSTHPSIPLGESNIQFFWEAFPAGSGPKDRTTYLFSYMDVNPQCPSLEEMLELYWDLLPEYQDVELNDLEILRVLFGIFPTYRSSPLQPSFDRVLQVGDASGIQSPVSFGGFGSITRHLERLTNGISESLEEDFLDKGNLALLNPYMPNLSASWLFQKAMSAKGSSTVADDFINTLLATNFGCMQKLGDPVIRPFLQDVIQFGPLAKTLGYVMISRPDILPAIFRQVGLQSILEWTIHFTLLGIYTILSTTAVPLLLFWIPKMPKKAQFIWRRRIEAWKFGSGLDYQL</sequence>
<reference evidence="2" key="1">
    <citation type="submission" date="2021-08" db="EMBL/GenBank/DDBJ databases">
        <title>WGS assembly of Ceratopteris richardii.</title>
        <authorList>
            <person name="Marchant D.B."/>
            <person name="Chen G."/>
            <person name="Jenkins J."/>
            <person name="Shu S."/>
            <person name="Leebens-Mack J."/>
            <person name="Grimwood J."/>
            <person name="Schmutz J."/>
            <person name="Soltis P."/>
            <person name="Soltis D."/>
            <person name="Chen Z.-H."/>
        </authorList>
    </citation>
    <scope>NUCLEOTIDE SEQUENCE</scope>
    <source>
        <strain evidence="2">Whitten #5841</strain>
        <tissue evidence="2">Leaf</tissue>
    </source>
</reference>
<keyword evidence="1" id="KW-0812">Transmembrane</keyword>
<accession>A0A8T2UD03</accession>
<evidence type="ECO:0008006" key="4">
    <source>
        <dbReference type="Google" id="ProtNLM"/>
    </source>
</evidence>
<dbReference type="EMBL" id="CM035413">
    <property type="protein sequence ID" value="KAH7431153.1"/>
    <property type="molecule type" value="Genomic_DNA"/>
</dbReference>
<organism evidence="2 3">
    <name type="scientific">Ceratopteris richardii</name>
    <name type="common">Triangle waterfern</name>
    <dbReference type="NCBI Taxonomy" id="49495"/>
    <lineage>
        <taxon>Eukaryota</taxon>
        <taxon>Viridiplantae</taxon>
        <taxon>Streptophyta</taxon>
        <taxon>Embryophyta</taxon>
        <taxon>Tracheophyta</taxon>
        <taxon>Polypodiopsida</taxon>
        <taxon>Polypodiidae</taxon>
        <taxon>Polypodiales</taxon>
        <taxon>Pteridineae</taxon>
        <taxon>Pteridaceae</taxon>
        <taxon>Parkerioideae</taxon>
        <taxon>Ceratopteris</taxon>
    </lineage>
</organism>
<dbReference type="PANTHER" id="PTHR32098:SF5">
    <property type="entry name" value="LYCOPENE BETA_EPSILON CYCLASE PROTEIN"/>
    <property type="match status" value="1"/>
</dbReference>
<dbReference type="OrthoDB" id="4211at2759"/>
<dbReference type="AlphaFoldDB" id="A0A8T2UD03"/>
<comment type="caution">
    <text evidence="2">The sequence shown here is derived from an EMBL/GenBank/DDBJ whole genome shotgun (WGS) entry which is preliminary data.</text>
</comment>
<dbReference type="OMA" id="YANFQSM"/>
<keyword evidence="3" id="KW-1185">Reference proteome</keyword>
<proteinExistence type="predicted"/>
<keyword evidence="1" id="KW-0472">Membrane</keyword>
<dbReference type="PANTHER" id="PTHR32098">
    <property type="entry name" value="LYCOPENE BETA/EPSILON CYCLASE PROTEIN"/>
    <property type="match status" value="1"/>
</dbReference>
<dbReference type="Proteomes" id="UP000825935">
    <property type="component" value="Chromosome 8"/>
</dbReference>
<keyword evidence="1" id="KW-1133">Transmembrane helix</keyword>
<dbReference type="SUPFAM" id="SSF51905">
    <property type="entry name" value="FAD/NAD(P)-binding domain"/>
    <property type="match status" value="1"/>
</dbReference>
<name>A0A8T2UD03_CERRI</name>
<evidence type="ECO:0000313" key="3">
    <source>
        <dbReference type="Proteomes" id="UP000825935"/>
    </source>
</evidence>
<evidence type="ECO:0000256" key="1">
    <source>
        <dbReference type="SAM" id="Phobius"/>
    </source>
</evidence>
<dbReference type="EMBL" id="CM035413">
    <property type="protein sequence ID" value="KAH7431154.1"/>
    <property type="molecule type" value="Genomic_DNA"/>
</dbReference>
<feature type="transmembrane region" description="Helical" evidence="1">
    <location>
        <begin position="526"/>
        <end position="551"/>
    </location>
</feature>
<protein>
    <recommendedName>
        <fullName evidence="4">Lycopene beta-cyclase</fullName>
    </recommendedName>
</protein>
<gene>
    <name evidence="2" type="ORF">KP509_08G032900</name>
</gene>